<dbReference type="SMART" id="SM00342">
    <property type="entry name" value="HTH_ARAC"/>
    <property type="match status" value="1"/>
</dbReference>
<dbReference type="Pfam" id="PF12833">
    <property type="entry name" value="HTH_18"/>
    <property type="match status" value="1"/>
</dbReference>
<reference evidence="5 6" key="1">
    <citation type="submission" date="2023-10" db="EMBL/GenBank/DDBJ databases">
        <title>Bacteria for the degradation of biodegradable plastic PBAT(Polybutylene adipate terephthalate).</title>
        <authorList>
            <person name="Weon H.-Y."/>
            <person name="Yeon J."/>
        </authorList>
    </citation>
    <scope>NUCLEOTIDE SEQUENCE [LARGE SCALE GENOMIC DNA]</scope>
    <source>
        <strain evidence="5 6">SBD 7-3</strain>
    </source>
</reference>
<dbReference type="Gene3D" id="1.10.10.60">
    <property type="entry name" value="Homeodomain-like"/>
    <property type="match status" value="1"/>
</dbReference>
<accession>A0ABZ0CUI1</accession>
<evidence type="ECO:0000256" key="3">
    <source>
        <dbReference type="ARBA" id="ARBA00023163"/>
    </source>
</evidence>
<proteinExistence type="predicted"/>
<evidence type="ECO:0000259" key="4">
    <source>
        <dbReference type="PROSITE" id="PS01124"/>
    </source>
</evidence>
<dbReference type="PANTHER" id="PTHR46796">
    <property type="entry name" value="HTH-TYPE TRANSCRIPTIONAL ACTIVATOR RHAS-RELATED"/>
    <property type="match status" value="1"/>
</dbReference>
<evidence type="ECO:0000256" key="2">
    <source>
        <dbReference type="ARBA" id="ARBA00023125"/>
    </source>
</evidence>
<evidence type="ECO:0000313" key="6">
    <source>
        <dbReference type="Proteomes" id="UP001303946"/>
    </source>
</evidence>
<evidence type="ECO:0000256" key="1">
    <source>
        <dbReference type="ARBA" id="ARBA00023015"/>
    </source>
</evidence>
<dbReference type="Proteomes" id="UP001303946">
    <property type="component" value="Chromosome"/>
</dbReference>
<name>A0ABZ0CUI1_9BURK</name>
<keyword evidence="2" id="KW-0238">DNA-binding</keyword>
<dbReference type="Pfam" id="PF20240">
    <property type="entry name" value="DUF6597"/>
    <property type="match status" value="1"/>
</dbReference>
<gene>
    <name evidence="5" type="ORF">RXV79_17910</name>
</gene>
<keyword evidence="1" id="KW-0805">Transcription regulation</keyword>
<dbReference type="RefSeq" id="WP_316699437.1">
    <property type="nucleotide sequence ID" value="NZ_CP136336.1"/>
</dbReference>
<feature type="domain" description="HTH araC/xylS-type" evidence="4">
    <location>
        <begin position="159"/>
        <end position="261"/>
    </location>
</feature>
<protein>
    <submittedName>
        <fullName evidence="5">Helix-turn-helix domain-containing protein</fullName>
    </submittedName>
</protein>
<dbReference type="PROSITE" id="PS01124">
    <property type="entry name" value="HTH_ARAC_FAMILY_2"/>
    <property type="match status" value="1"/>
</dbReference>
<keyword evidence="3" id="KW-0804">Transcription</keyword>
<evidence type="ECO:0000313" key="5">
    <source>
        <dbReference type="EMBL" id="WOB06791.1"/>
    </source>
</evidence>
<organism evidence="5 6">
    <name type="scientific">Piscinibacter gummiphilus</name>
    <dbReference type="NCBI Taxonomy" id="946333"/>
    <lineage>
        <taxon>Bacteria</taxon>
        <taxon>Pseudomonadati</taxon>
        <taxon>Pseudomonadota</taxon>
        <taxon>Betaproteobacteria</taxon>
        <taxon>Burkholderiales</taxon>
        <taxon>Sphaerotilaceae</taxon>
        <taxon>Piscinibacter</taxon>
    </lineage>
</organism>
<dbReference type="InterPro" id="IPR046532">
    <property type="entry name" value="DUF6597"/>
</dbReference>
<dbReference type="InterPro" id="IPR018060">
    <property type="entry name" value="HTH_AraC"/>
</dbReference>
<dbReference type="InterPro" id="IPR050204">
    <property type="entry name" value="AraC_XylS_family_regulators"/>
</dbReference>
<sequence>MLLTRRPIAPLVPHVEMLWASERGAQPHTREFNLPTGRVDIVIPLLDGQRISRYRSHDDAAGEHFDGGVVHGAHDRACQRDTGSSSCVVGVHFKPGGAAAFFGGALPALRNRTVPLDALWGPSARALREDLQDTPGLHARLLHLEAYLMARLALAPHDDRLMAQAVQAMAQDPTAIHVEPQQRASGLGPTRFIARFERHVGLTPKRYARVLRFHTLLSRLALAPSSDWALTAAEAGYADQSHLIHEFRRITGLTPTAYAPLQPDQPSHMAVPGAVKKPPIRPAAGCLAWANRPKEPS</sequence>
<keyword evidence="6" id="KW-1185">Reference proteome</keyword>
<dbReference type="EMBL" id="CP136336">
    <property type="protein sequence ID" value="WOB06791.1"/>
    <property type="molecule type" value="Genomic_DNA"/>
</dbReference>